<accession>A0AAW3ZTT8</accession>
<evidence type="ECO:0000313" key="6">
    <source>
        <dbReference type="Proteomes" id="UP001318760"/>
    </source>
</evidence>
<reference evidence="3 6" key="2">
    <citation type="submission" date="2020-10" db="EMBL/GenBank/DDBJ databases">
        <title>Campylobacter californiensis sp. nov. isolated from cattle and feral swine in California.</title>
        <authorList>
            <person name="Miller W.G."/>
        </authorList>
    </citation>
    <scope>NUCLEOTIDE SEQUENCE [LARGE SCALE GENOMIC DNA]</scope>
    <source>
        <strain evidence="3 6">RM12919</strain>
    </source>
</reference>
<keyword evidence="2" id="KW-1133">Transmembrane helix</keyword>
<dbReference type="AlphaFoldDB" id="A0AAW3ZTT8"/>
<keyword evidence="2" id="KW-0472">Membrane</keyword>
<dbReference type="Proteomes" id="UP000650616">
    <property type="component" value="Unassembled WGS sequence"/>
</dbReference>
<evidence type="ECO:0000313" key="5">
    <source>
        <dbReference type="Proteomes" id="UP000650616"/>
    </source>
</evidence>
<gene>
    <name evidence="3" type="ORF">CCAL12919_08105</name>
    <name evidence="4" type="ORF">CCAL9337_04105</name>
</gene>
<evidence type="ECO:0000256" key="2">
    <source>
        <dbReference type="SAM" id="Phobius"/>
    </source>
</evidence>
<feature type="transmembrane region" description="Helical" evidence="2">
    <location>
        <begin position="21"/>
        <end position="43"/>
    </location>
</feature>
<reference evidence="4 5" key="1">
    <citation type="submission" date="2015-08" db="EMBL/GenBank/DDBJ databases">
        <title>Comparative genomics of the Campylobacter concisus group.</title>
        <authorList>
            <person name="Yee E."/>
            <person name="Chapman M.H."/>
            <person name="Huynh S."/>
            <person name="Bono J.L."/>
            <person name="On S.L."/>
            <person name="St Leger J."/>
            <person name="Foster G."/>
            <person name="Parker C.T."/>
            <person name="Miller W.G."/>
        </authorList>
    </citation>
    <scope>NUCLEOTIDE SEQUENCE [LARGE SCALE GENOMIC DNA]</scope>
    <source>
        <strain evidence="4 5">RM9337</strain>
    </source>
</reference>
<feature type="coiled-coil region" evidence="1">
    <location>
        <begin position="51"/>
        <end position="85"/>
    </location>
</feature>
<keyword evidence="1" id="KW-0175">Coiled coil</keyword>
<keyword evidence="5" id="KW-1185">Reference proteome</keyword>
<protein>
    <submittedName>
        <fullName evidence="4">Septum formation initiator</fullName>
    </submittedName>
</protein>
<dbReference type="EMBL" id="JADBHS010000017">
    <property type="protein sequence ID" value="MBE2987076.1"/>
    <property type="molecule type" value="Genomic_DNA"/>
</dbReference>
<dbReference type="RefSeq" id="WP_169936923.1">
    <property type="nucleotide sequence ID" value="NZ_CP012545.1"/>
</dbReference>
<dbReference type="EMBL" id="LIWG01000003">
    <property type="protein sequence ID" value="MBE3607914.1"/>
    <property type="molecule type" value="Genomic_DNA"/>
</dbReference>
<organism evidence="4 5">
    <name type="scientific">Campylobacter californiensis</name>
    <dbReference type="NCBI Taxonomy" id="1032243"/>
    <lineage>
        <taxon>Bacteria</taxon>
        <taxon>Pseudomonadati</taxon>
        <taxon>Campylobacterota</taxon>
        <taxon>Epsilonproteobacteria</taxon>
        <taxon>Campylobacterales</taxon>
        <taxon>Campylobacteraceae</taxon>
        <taxon>Campylobacter</taxon>
    </lineage>
</organism>
<comment type="caution">
    <text evidence="4">The sequence shown here is derived from an EMBL/GenBank/DDBJ whole genome shotgun (WGS) entry which is preliminary data.</text>
</comment>
<evidence type="ECO:0000313" key="3">
    <source>
        <dbReference type="EMBL" id="MBE2987076.1"/>
    </source>
</evidence>
<dbReference type="Proteomes" id="UP001318760">
    <property type="component" value="Unassembled WGS sequence"/>
</dbReference>
<proteinExistence type="predicted"/>
<evidence type="ECO:0000313" key="4">
    <source>
        <dbReference type="EMBL" id="MBE3607914.1"/>
    </source>
</evidence>
<evidence type="ECO:0000256" key="1">
    <source>
        <dbReference type="SAM" id="Coils"/>
    </source>
</evidence>
<name>A0AAW3ZTT8_9BACT</name>
<sequence length="92" mass="10934">MSEILEEYDKKSKRSYFFKSFFRHTVVIVCVIAFAIYIGNMMFGKRSLDVMLSLQSKKERLAEDVEILKKRNAKLQKEYFELKELEPDTGKK</sequence>
<keyword evidence="2" id="KW-0812">Transmembrane</keyword>